<dbReference type="Gene3D" id="3.40.50.1820">
    <property type="entry name" value="alpha/beta hydrolase"/>
    <property type="match status" value="1"/>
</dbReference>
<reference evidence="4 5" key="1">
    <citation type="submission" date="2017-03" db="EMBL/GenBank/DDBJ databases">
        <authorList>
            <person name="Afonso C.L."/>
            <person name="Miller P.J."/>
            <person name="Scott M.A."/>
            <person name="Spackman E."/>
            <person name="Goraichik I."/>
            <person name="Dimitrov K.M."/>
            <person name="Suarez D.L."/>
            <person name="Swayne D.E."/>
        </authorList>
    </citation>
    <scope>NUCLEOTIDE SEQUENCE [LARGE SCALE GENOMIC DNA]</scope>
    <source>
        <strain evidence="4 5">CECT 8367</strain>
    </source>
</reference>
<dbReference type="Proteomes" id="UP000193495">
    <property type="component" value="Unassembled WGS sequence"/>
</dbReference>
<proteinExistence type="predicted"/>
<protein>
    <submittedName>
        <fullName evidence="4">Alpha/beta hydrolase family protein</fullName>
    </submittedName>
</protein>
<feature type="signal peptide" evidence="1">
    <location>
        <begin position="1"/>
        <end position="32"/>
    </location>
</feature>
<keyword evidence="6" id="KW-1185">Reference proteome</keyword>
<dbReference type="InterPro" id="IPR029058">
    <property type="entry name" value="AB_hydrolase_fold"/>
</dbReference>
<dbReference type="EMBL" id="FWFY01000004">
    <property type="protein sequence ID" value="SLN41702.1"/>
    <property type="molecule type" value="Genomic_DNA"/>
</dbReference>
<dbReference type="PROSITE" id="PS51257">
    <property type="entry name" value="PROKAR_LIPOPROTEIN"/>
    <property type="match status" value="1"/>
</dbReference>
<keyword evidence="1" id="KW-0732">Signal</keyword>
<sequence length="259" mass="27961">MRGRRATYVMCMIRPVLMLSVCLALLSACARAAPEETADCVVFLHGLARTDLSFAPMAEVVEANGYKVVNRGYPSTEARIEDLVKAVPDDVAACGDRTVHFVTHSMGGILARLWLTDHRPAKMGRVVMLAPPNKGSELVDVFGEFEPFEWINGPAGLQLGTDPQSLPNRLEPLPSYEVGIIAGDSSLNPVFSALIEGPDDGKVSVASTRLDGAADHITLPVSHTFMMNNPLVMAQVLAFLRQGRFDRELSLGGVLFGLD</sequence>
<evidence type="ECO:0000259" key="2">
    <source>
        <dbReference type="Pfam" id="PF12697"/>
    </source>
</evidence>
<organism evidence="4 5">
    <name type="scientific">Limimaricola soesokkakensis</name>
    <dbReference type="NCBI Taxonomy" id="1343159"/>
    <lineage>
        <taxon>Bacteria</taxon>
        <taxon>Pseudomonadati</taxon>
        <taxon>Pseudomonadota</taxon>
        <taxon>Alphaproteobacteria</taxon>
        <taxon>Rhodobacterales</taxon>
        <taxon>Paracoccaceae</taxon>
        <taxon>Limimaricola</taxon>
    </lineage>
</organism>
<keyword evidence="4" id="KW-0378">Hydrolase</keyword>
<evidence type="ECO:0000313" key="3">
    <source>
        <dbReference type="EMBL" id="PSK86765.1"/>
    </source>
</evidence>
<evidence type="ECO:0000313" key="5">
    <source>
        <dbReference type="Proteomes" id="UP000193495"/>
    </source>
</evidence>
<feature type="domain" description="AB hydrolase-1" evidence="2">
    <location>
        <begin position="41"/>
        <end position="152"/>
    </location>
</feature>
<dbReference type="InterPro" id="IPR000073">
    <property type="entry name" value="AB_hydrolase_1"/>
</dbReference>
<gene>
    <name evidence="3" type="ORF">CLV79_104195</name>
    <name evidence="4" type="ORF">LOS8367_01756</name>
</gene>
<dbReference type="AlphaFoldDB" id="A0A1X6Z644"/>
<dbReference type="PANTHER" id="PTHR37946:SF1">
    <property type="entry name" value="SLL1969 PROTEIN"/>
    <property type="match status" value="1"/>
</dbReference>
<dbReference type="Pfam" id="PF12697">
    <property type="entry name" value="Abhydrolase_6"/>
    <property type="match status" value="1"/>
</dbReference>
<reference evidence="3 6" key="2">
    <citation type="submission" date="2018-03" db="EMBL/GenBank/DDBJ databases">
        <title>Genomic Encyclopedia of Archaeal and Bacterial Type Strains, Phase II (KMG-II): from individual species to whole genera.</title>
        <authorList>
            <person name="Goeker M."/>
        </authorList>
    </citation>
    <scope>NUCLEOTIDE SEQUENCE [LARGE SCALE GENOMIC DNA]</scope>
    <source>
        <strain evidence="3 6">DSM 29956</strain>
    </source>
</reference>
<dbReference type="PANTHER" id="PTHR37946">
    <property type="entry name" value="SLL1969 PROTEIN"/>
    <property type="match status" value="1"/>
</dbReference>
<evidence type="ECO:0000313" key="4">
    <source>
        <dbReference type="EMBL" id="SLN41702.1"/>
    </source>
</evidence>
<evidence type="ECO:0000313" key="6">
    <source>
        <dbReference type="Proteomes" id="UP000240624"/>
    </source>
</evidence>
<name>A0A1X6Z644_9RHOB</name>
<dbReference type="EMBL" id="PYGB01000004">
    <property type="protein sequence ID" value="PSK86765.1"/>
    <property type="molecule type" value="Genomic_DNA"/>
</dbReference>
<accession>A0A1X6Z644</accession>
<evidence type="ECO:0000256" key="1">
    <source>
        <dbReference type="SAM" id="SignalP"/>
    </source>
</evidence>
<dbReference type="GO" id="GO:0016787">
    <property type="term" value="F:hydrolase activity"/>
    <property type="evidence" value="ECO:0007669"/>
    <property type="project" value="UniProtKB-KW"/>
</dbReference>
<dbReference type="SUPFAM" id="SSF53474">
    <property type="entry name" value="alpha/beta-Hydrolases"/>
    <property type="match status" value="1"/>
</dbReference>
<dbReference type="Proteomes" id="UP000240624">
    <property type="component" value="Unassembled WGS sequence"/>
</dbReference>
<feature type="chain" id="PRO_5044568220" evidence="1">
    <location>
        <begin position="33"/>
        <end position="259"/>
    </location>
</feature>